<keyword evidence="7 9" id="KW-1133">Transmembrane helix</keyword>
<reference evidence="11 12" key="1">
    <citation type="journal article" date="2019" name="Nat. Microbiol.">
        <title>Mediterranean grassland soil C-N compound turnover is dependent on rainfall and depth, and is mediated by genomically divergent microorganisms.</title>
        <authorList>
            <person name="Diamond S."/>
            <person name="Andeer P.F."/>
            <person name="Li Z."/>
            <person name="Crits-Christoph A."/>
            <person name="Burstein D."/>
            <person name="Anantharaman K."/>
            <person name="Lane K.R."/>
            <person name="Thomas B.C."/>
            <person name="Pan C."/>
            <person name="Northen T.R."/>
            <person name="Banfield J.F."/>
        </authorList>
    </citation>
    <scope>NUCLEOTIDE SEQUENCE [LARGE SCALE GENOMIC DNA]</scope>
    <source>
        <strain evidence="11">NP_5</strain>
    </source>
</reference>
<evidence type="ECO:0000259" key="10">
    <source>
        <dbReference type="PROSITE" id="PS50893"/>
    </source>
</evidence>
<sequence>MGGPRWPSLFGGEDGRVRASASTALPEAVSSVPVKGFAAIPIAHLGTRLKASWERLPEGVRWLTIGIAALAVGAIPLALDNLYYRDIFTFIALYSILGLGLNIVVGYAGLLDLGYIAFYAIGAYTIAWFTAQAHLLPFWAVFPLAVGGGAVFGILLGAPTLRLRPDYLAMVTMGFGEIVRITINNLDPITNGPRGITAIPRPDLGFFKITNPNQLHFLIIGVAVMTAFVAVRLADSRIGRGWTYTREDEVAGEATGVDTVRMKLLAFAIGAAFASLAGSFFSTKMLMVAPESFTWWESLSVLIIVALGGMGSIPGVILGAVVVVALPEVFRNFFDYRMLVLGVVLILMTLFRPKGIWPAAPYRVRTAPTLPGAGERRPEDLPVGPSPFPLKAKEARARTSDILLEARGVTMRFGGISALTDVSLLIRPGEIVSLIGPNGAGKTTFLNVMAGVYSPTGGSITFDGRPLTGLRPSAVATLGIARTFQNSRLFPELTVIENVAAGLHCRTTANSIDAVLHTAHERAEEQAIWQHSLRFLDFVGLGQRAAEIAKNLPYGSQRRLEIARALATSPQLLVLDEPAAGMTPGEAAELIGLIKTIRRSGVTVLLIEHHMDVVMSISDRVVVLNYGQIIAQGSPEEVQENPAVIEAYLGREDEDD</sequence>
<dbReference type="GO" id="GO:0016887">
    <property type="term" value="F:ATP hydrolysis activity"/>
    <property type="evidence" value="ECO:0007669"/>
    <property type="project" value="InterPro"/>
</dbReference>
<dbReference type="PROSITE" id="PS50893">
    <property type="entry name" value="ABC_TRANSPORTER_2"/>
    <property type="match status" value="1"/>
</dbReference>
<feature type="transmembrane region" description="Helical" evidence="9">
    <location>
        <begin position="86"/>
        <end position="107"/>
    </location>
</feature>
<keyword evidence="6 11" id="KW-0067">ATP-binding</keyword>
<gene>
    <name evidence="11" type="ORF">E6H02_00230</name>
</gene>
<evidence type="ECO:0000256" key="4">
    <source>
        <dbReference type="ARBA" id="ARBA00022692"/>
    </source>
</evidence>
<organism evidence="11 12">
    <name type="scientific">Candidatus Segetimicrobium genomatis</name>
    <dbReference type="NCBI Taxonomy" id="2569760"/>
    <lineage>
        <taxon>Bacteria</taxon>
        <taxon>Bacillati</taxon>
        <taxon>Candidatus Sysuimicrobiota</taxon>
        <taxon>Candidatus Sysuimicrobiia</taxon>
        <taxon>Candidatus Sysuimicrobiales</taxon>
        <taxon>Candidatus Segetimicrobiaceae</taxon>
        <taxon>Candidatus Segetimicrobium</taxon>
    </lineage>
</organism>
<dbReference type="EMBL" id="VBAM01000007">
    <property type="protein sequence ID" value="TMJ16904.1"/>
    <property type="molecule type" value="Genomic_DNA"/>
</dbReference>
<dbReference type="CDD" id="cd03219">
    <property type="entry name" value="ABC_Mj1267_LivG_branched"/>
    <property type="match status" value="1"/>
</dbReference>
<dbReference type="InterPro" id="IPR027417">
    <property type="entry name" value="P-loop_NTPase"/>
</dbReference>
<keyword evidence="3" id="KW-1003">Cell membrane</keyword>
<dbReference type="Pfam" id="PF12399">
    <property type="entry name" value="BCA_ABC_TP_C"/>
    <property type="match status" value="1"/>
</dbReference>
<evidence type="ECO:0000256" key="1">
    <source>
        <dbReference type="ARBA" id="ARBA00004651"/>
    </source>
</evidence>
<evidence type="ECO:0000313" key="12">
    <source>
        <dbReference type="Proteomes" id="UP000320393"/>
    </source>
</evidence>
<dbReference type="InterPro" id="IPR043428">
    <property type="entry name" value="LivM-like"/>
</dbReference>
<dbReference type="Proteomes" id="UP000320393">
    <property type="component" value="Unassembled WGS sequence"/>
</dbReference>
<dbReference type="SMART" id="SM00382">
    <property type="entry name" value="AAA"/>
    <property type="match status" value="1"/>
</dbReference>
<feature type="transmembrane region" description="Helical" evidence="9">
    <location>
        <begin position="59"/>
        <end position="79"/>
    </location>
</feature>
<feature type="transmembrane region" description="Helical" evidence="9">
    <location>
        <begin position="264"/>
        <end position="281"/>
    </location>
</feature>
<feature type="transmembrane region" description="Helical" evidence="9">
    <location>
        <begin position="113"/>
        <end position="131"/>
    </location>
</feature>
<dbReference type="Pfam" id="PF02653">
    <property type="entry name" value="BPD_transp_2"/>
    <property type="match status" value="1"/>
</dbReference>
<evidence type="ECO:0000256" key="9">
    <source>
        <dbReference type="SAM" id="Phobius"/>
    </source>
</evidence>
<evidence type="ECO:0000256" key="7">
    <source>
        <dbReference type="ARBA" id="ARBA00022989"/>
    </source>
</evidence>
<keyword evidence="4 9" id="KW-0812">Transmembrane</keyword>
<comment type="caution">
    <text evidence="11">The sequence shown here is derived from an EMBL/GenBank/DDBJ whole genome shotgun (WGS) entry which is preliminary data.</text>
</comment>
<feature type="transmembrane region" description="Helical" evidence="9">
    <location>
        <begin position="333"/>
        <end position="351"/>
    </location>
</feature>
<dbReference type="GO" id="GO:0005524">
    <property type="term" value="F:ATP binding"/>
    <property type="evidence" value="ECO:0007669"/>
    <property type="project" value="UniProtKB-KW"/>
</dbReference>
<accession>A0A537M9D6</accession>
<dbReference type="InterPro" id="IPR003439">
    <property type="entry name" value="ABC_transporter-like_ATP-bd"/>
</dbReference>
<evidence type="ECO:0000256" key="8">
    <source>
        <dbReference type="ARBA" id="ARBA00023136"/>
    </source>
</evidence>
<dbReference type="SUPFAM" id="SSF52540">
    <property type="entry name" value="P-loop containing nucleoside triphosphate hydrolases"/>
    <property type="match status" value="1"/>
</dbReference>
<dbReference type="InterPro" id="IPR032823">
    <property type="entry name" value="BCA_ABC_TP_C"/>
</dbReference>
<dbReference type="InterPro" id="IPR003593">
    <property type="entry name" value="AAA+_ATPase"/>
</dbReference>
<keyword evidence="8 9" id="KW-0472">Membrane</keyword>
<keyword evidence="5" id="KW-0547">Nucleotide-binding</keyword>
<dbReference type="CDD" id="cd06581">
    <property type="entry name" value="TM_PBP1_LivM_like"/>
    <property type="match status" value="1"/>
</dbReference>
<dbReference type="PANTHER" id="PTHR30482:SF10">
    <property type="entry name" value="HIGH-AFFINITY BRANCHED-CHAIN AMINO ACID TRANSPORT PROTEIN BRAE"/>
    <property type="match status" value="1"/>
</dbReference>
<dbReference type="GO" id="GO:0005886">
    <property type="term" value="C:plasma membrane"/>
    <property type="evidence" value="ECO:0007669"/>
    <property type="project" value="UniProtKB-SubCell"/>
</dbReference>
<dbReference type="GO" id="GO:0015658">
    <property type="term" value="F:branched-chain amino acid transmembrane transporter activity"/>
    <property type="evidence" value="ECO:0007669"/>
    <property type="project" value="InterPro"/>
</dbReference>
<dbReference type="PANTHER" id="PTHR30482">
    <property type="entry name" value="HIGH-AFFINITY BRANCHED-CHAIN AMINO ACID TRANSPORT SYSTEM PERMEASE"/>
    <property type="match status" value="1"/>
</dbReference>
<dbReference type="FunFam" id="3.40.50.300:FF:000421">
    <property type="entry name" value="Branched-chain amino acid ABC transporter ATP-binding protein"/>
    <property type="match status" value="1"/>
</dbReference>
<feature type="transmembrane region" description="Helical" evidence="9">
    <location>
        <begin position="301"/>
        <end position="326"/>
    </location>
</feature>
<keyword evidence="2" id="KW-0813">Transport</keyword>
<feature type="domain" description="ABC transporter" evidence="10">
    <location>
        <begin position="404"/>
        <end position="651"/>
    </location>
</feature>
<comment type="subcellular location">
    <subcellularLocation>
        <location evidence="1">Cell membrane</location>
        <topology evidence="1">Multi-pass membrane protein</topology>
    </subcellularLocation>
</comment>
<evidence type="ECO:0000256" key="2">
    <source>
        <dbReference type="ARBA" id="ARBA00022448"/>
    </source>
</evidence>
<dbReference type="Pfam" id="PF00005">
    <property type="entry name" value="ABC_tran"/>
    <property type="match status" value="1"/>
</dbReference>
<name>A0A537M9D6_9BACT</name>
<dbReference type="AlphaFoldDB" id="A0A537M9D6"/>
<feature type="transmembrane region" description="Helical" evidence="9">
    <location>
        <begin position="215"/>
        <end position="234"/>
    </location>
</feature>
<evidence type="ECO:0000256" key="3">
    <source>
        <dbReference type="ARBA" id="ARBA00022475"/>
    </source>
</evidence>
<protein>
    <submittedName>
        <fullName evidence="11">ATP-binding cassette domain-containing protein</fullName>
    </submittedName>
</protein>
<feature type="transmembrane region" description="Helical" evidence="9">
    <location>
        <begin position="138"/>
        <end position="158"/>
    </location>
</feature>
<evidence type="ECO:0000256" key="6">
    <source>
        <dbReference type="ARBA" id="ARBA00022840"/>
    </source>
</evidence>
<proteinExistence type="predicted"/>
<evidence type="ECO:0000256" key="5">
    <source>
        <dbReference type="ARBA" id="ARBA00022741"/>
    </source>
</evidence>
<evidence type="ECO:0000313" key="11">
    <source>
        <dbReference type="EMBL" id="TMJ16904.1"/>
    </source>
</evidence>
<dbReference type="Gene3D" id="3.40.50.300">
    <property type="entry name" value="P-loop containing nucleotide triphosphate hydrolases"/>
    <property type="match status" value="1"/>
</dbReference>
<dbReference type="InterPro" id="IPR001851">
    <property type="entry name" value="ABC_transp_permease"/>
</dbReference>